<organism evidence="2">
    <name type="scientific">Tsukamurella pseudospumae</name>
    <dbReference type="NCBI Taxonomy" id="239498"/>
    <lineage>
        <taxon>Bacteria</taxon>
        <taxon>Bacillati</taxon>
        <taxon>Actinomycetota</taxon>
        <taxon>Actinomycetes</taxon>
        <taxon>Mycobacteriales</taxon>
        <taxon>Tsukamurellaceae</taxon>
        <taxon>Tsukamurella</taxon>
    </lineage>
</organism>
<gene>
    <name evidence="2" type="ORF">AXK60_16080</name>
    <name evidence="1" type="ORF">AXK61_17390</name>
</gene>
<protein>
    <submittedName>
        <fullName evidence="2">Uncharacterized protein</fullName>
    </submittedName>
</protein>
<evidence type="ECO:0000313" key="2">
    <source>
        <dbReference type="EMBL" id="KXP03353.1"/>
    </source>
</evidence>
<dbReference type="STRING" id="239498.AXK60_16080"/>
<comment type="caution">
    <text evidence="2">The sequence shown here is derived from an EMBL/GenBank/DDBJ whole genome shotgun (WGS) entry which is preliminary data.</text>
</comment>
<name>A0A137ZYS8_9ACTN</name>
<dbReference type="EMBL" id="LSRF01000058">
    <property type="protein sequence ID" value="KXP03353.1"/>
    <property type="molecule type" value="Genomic_DNA"/>
</dbReference>
<dbReference type="OrthoDB" id="4280462at2"/>
<dbReference type="AlphaFoldDB" id="A0A137ZYS8"/>
<reference evidence="2" key="1">
    <citation type="submission" date="2016-02" db="EMBL/GenBank/DDBJ databases">
        <authorList>
            <person name="Teng J.L."/>
            <person name="Yang Y."/>
            <person name="Huang Y."/>
            <person name="Guo F."/>
            <person name="Wei W."/>
            <person name="Chen J.H."/>
            <person name="Wong S.Y."/>
            <person name="Lau S.K."/>
            <person name="Woo P.C."/>
        </authorList>
    </citation>
    <scope>NUCLEOTIDE SEQUENCE</scope>
    <source>
        <strain evidence="2">JCM 15929</strain>
    </source>
</reference>
<dbReference type="Proteomes" id="UP000070409">
    <property type="component" value="Unassembled WGS sequence"/>
</dbReference>
<dbReference type="Proteomes" id="UP000070258">
    <property type="component" value="Unassembled WGS sequence"/>
</dbReference>
<proteinExistence type="predicted"/>
<reference evidence="1 3" key="2">
    <citation type="submission" date="2016-02" db="EMBL/GenBank/DDBJ databases">
        <authorList>
            <person name="Teng J.L."/>
            <person name="Tang Y."/>
            <person name="Huang Y."/>
            <person name="Guo F."/>
            <person name="Wei W."/>
            <person name="Chen J.H."/>
            <person name="Wong S.Y."/>
            <person name="Lau S.K."/>
            <person name="Woo P.C."/>
        </authorList>
    </citation>
    <scope>NUCLEOTIDE SEQUENCE [LARGE SCALE GENOMIC DNA]</scope>
    <source>
        <strain evidence="1 3">JCM 13375</strain>
    </source>
</reference>
<evidence type="ECO:0000313" key="1">
    <source>
        <dbReference type="EMBL" id="KXO99596.1"/>
    </source>
</evidence>
<evidence type="ECO:0000313" key="3">
    <source>
        <dbReference type="Proteomes" id="UP000070409"/>
    </source>
</evidence>
<dbReference type="RefSeq" id="WP_068574052.1">
    <property type="nucleotide sequence ID" value="NZ_LSRE01000009.1"/>
</dbReference>
<keyword evidence="3" id="KW-1185">Reference proteome</keyword>
<accession>A0A137ZYS8</accession>
<dbReference type="EMBL" id="LSRE01000009">
    <property type="protein sequence ID" value="KXO99596.1"/>
    <property type="molecule type" value="Genomic_DNA"/>
</dbReference>
<sequence length="127" mass="13374">MEPPAPTSLRPLTDRERAILDGFLSYDYPGVDELRAQLSTLRVNPELSCSCGCGTVDLVADRVLSPAAAPSPLPVGAEIPGDGDVPLGGMIVFLLDGYLASLEIYSYGSGPLQLPAIEDVDWSGPDE</sequence>